<proteinExistence type="predicted"/>
<organism evidence="1 2">
    <name type="scientific">Linum tenue</name>
    <dbReference type="NCBI Taxonomy" id="586396"/>
    <lineage>
        <taxon>Eukaryota</taxon>
        <taxon>Viridiplantae</taxon>
        <taxon>Streptophyta</taxon>
        <taxon>Embryophyta</taxon>
        <taxon>Tracheophyta</taxon>
        <taxon>Spermatophyta</taxon>
        <taxon>Magnoliopsida</taxon>
        <taxon>eudicotyledons</taxon>
        <taxon>Gunneridae</taxon>
        <taxon>Pentapetalae</taxon>
        <taxon>rosids</taxon>
        <taxon>fabids</taxon>
        <taxon>Malpighiales</taxon>
        <taxon>Linaceae</taxon>
        <taxon>Linum</taxon>
    </lineage>
</organism>
<protein>
    <submittedName>
        <fullName evidence="1">Uncharacterized protein</fullName>
    </submittedName>
</protein>
<comment type="caution">
    <text evidence="1">The sequence shown here is derived from an EMBL/GenBank/DDBJ whole genome shotgun (WGS) entry which is preliminary data.</text>
</comment>
<keyword evidence="2" id="KW-1185">Reference proteome</keyword>
<sequence>MFDLSIYQWPRQATSCSFLVSPASSSLFRLVASSIGENVIQLGNSETPRKNLIVVL</sequence>
<dbReference type="AlphaFoldDB" id="A0AAV0NTJ7"/>
<evidence type="ECO:0000313" key="2">
    <source>
        <dbReference type="Proteomes" id="UP001154282"/>
    </source>
</evidence>
<reference evidence="1" key="1">
    <citation type="submission" date="2022-08" db="EMBL/GenBank/DDBJ databases">
        <authorList>
            <person name="Gutierrez-Valencia J."/>
        </authorList>
    </citation>
    <scope>NUCLEOTIDE SEQUENCE</scope>
</reference>
<evidence type="ECO:0000313" key="1">
    <source>
        <dbReference type="EMBL" id="CAI0461561.1"/>
    </source>
</evidence>
<dbReference type="EMBL" id="CAMGYJ010000008">
    <property type="protein sequence ID" value="CAI0461561.1"/>
    <property type="molecule type" value="Genomic_DNA"/>
</dbReference>
<gene>
    <name evidence="1" type="ORF">LITE_LOCUS34985</name>
</gene>
<dbReference type="Proteomes" id="UP001154282">
    <property type="component" value="Unassembled WGS sequence"/>
</dbReference>
<accession>A0AAV0NTJ7</accession>
<name>A0AAV0NTJ7_9ROSI</name>